<accession>A0ABU8SL42</accession>
<protein>
    <submittedName>
        <fullName evidence="1">Uncharacterized protein</fullName>
    </submittedName>
</protein>
<sequence length="97" mass="10930">MQLLTPDELTALLNGTPQVKRAVAVLKDRFEAVDDDNPFLPKRITSETIRMAQQLAAANLFTTKLDLNDYRSVHAFIVRNDKYLNADAKNLLLGPFN</sequence>
<dbReference type="Proteomes" id="UP001370590">
    <property type="component" value="Unassembled WGS sequence"/>
</dbReference>
<gene>
    <name evidence="1" type="ORF">R4146_05405</name>
</gene>
<name>A0ABU8SL42_9LACO</name>
<evidence type="ECO:0000313" key="1">
    <source>
        <dbReference type="EMBL" id="MEJ6400594.1"/>
    </source>
</evidence>
<organism evidence="1 2">
    <name type="scientific">Nicoliella lavandulae</name>
    <dbReference type="NCBI Taxonomy" id="3082954"/>
    <lineage>
        <taxon>Bacteria</taxon>
        <taxon>Bacillati</taxon>
        <taxon>Bacillota</taxon>
        <taxon>Bacilli</taxon>
        <taxon>Lactobacillales</taxon>
        <taxon>Lactobacillaceae</taxon>
        <taxon>Nicoliella</taxon>
    </lineage>
</organism>
<reference evidence="1 2" key="1">
    <citation type="submission" date="2023-10" db="EMBL/GenBank/DDBJ databases">
        <title>Nicoliella lavandulae sp. nov. isolated from Lavandula angustifolia flowers.</title>
        <authorList>
            <person name="Alcantara C."/>
            <person name="Zuniga M."/>
            <person name="Landete J.M."/>
            <person name="Monedero V."/>
        </authorList>
    </citation>
    <scope>NUCLEOTIDE SEQUENCE [LARGE SCALE GENOMIC DNA]</scope>
    <source>
        <strain evidence="1 2">Es01</strain>
    </source>
</reference>
<keyword evidence="2" id="KW-1185">Reference proteome</keyword>
<evidence type="ECO:0000313" key="2">
    <source>
        <dbReference type="Proteomes" id="UP001370590"/>
    </source>
</evidence>
<dbReference type="EMBL" id="JAWMWH010000001">
    <property type="protein sequence ID" value="MEJ6400594.1"/>
    <property type="molecule type" value="Genomic_DNA"/>
</dbReference>
<comment type="caution">
    <text evidence="1">The sequence shown here is derived from an EMBL/GenBank/DDBJ whole genome shotgun (WGS) entry which is preliminary data.</text>
</comment>
<proteinExistence type="predicted"/>
<dbReference type="RefSeq" id="WP_339960401.1">
    <property type="nucleotide sequence ID" value="NZ_JAWMWH010000001.1"/>
</dbReference>